<dbReference type="InterPro" id="IPR017853">
    <property type="entry name" value="GH"/>
</dbReference>
<dbReference type="Pfam" id="PF26410">
    <property type="entry name" value="GH5_mannosidase"/>
    <property type="match status" value="1"/>
</dbReference>
<keyword evidence="6 10" id="KW-0732">Signal</keyword>
<dbReference type="Gene3D" id="3.20.20.80">
    <property type="entry name" value="Glycosidases"/>
    <property type="match status" value="1"/>
</dbReference>
<comment type="similarity">
    <text evidence="3">Belongs to the glycosyl hydrolase 5 (cellulase A) family.</text>
</comment>
<sequence length="448" mass="49187">MTDQKRSPYGLALLLAILIFQNNVRDGRGGAAASAASFVRTSGPRFVMNGRPFYANGFNAYWLMYMASVPSERAKVSTAFQQASAYGMNLARTWAFSDGGSSPLQVSPGVYNEAMFKGLDFVISEAGKHGVYLILSLANQWNDFGGRNQYVQWARQRGQSLNSDDDFFRNDVVKTFYKNHIKAVLTRVNTITGVAYKDDPTIFAWELMNEPRCQSDLSGATLQAWISEMAGYVKSLDGNHMVEVGMEGFYGVSHPDRERFNPGNYVVGTDFITNHQLPVIDFATIHAYPDQWKSGSSEQEQMAFLSSWIQSHTQDCSQVLKKPLLVAEFGKSSRSSGFSTAGRDALYSTVYDAVYSSAQVGGSCAGATFWQLMVEGMDNMKDGYEVVMSECPSTAAIISRQSRRLSTVPVNSINGVPTVPSSAKFPKRKGMSMNNVTSSAASTPKVKT</sequence>
<dbReference type="GO" id="GO:0000272">
    <property type="term" value="P:polysaccharide catabolic process"/>
    <property type="evidence" value="ECO:0007669"/>
    <property type="project" value="InterPro"/>
</dbReference>
<evidence type="ECO:0000313" key="12">
    <source>
        <dbReference type="EMBL" id="MQL79712.1"/>
    </source>
</evidence>
<dbReference type="PANTHER" id="PTHR31451:SF39">
    <property type="entry name" value="MANNAN ENDO-1,4-BETA-MANNOSIDASE 1"/>
    <property type="match status" value="1"/>
</dbReference>
<dbReference type="GO" id="GO:0016985">
    <property type="term" value="F:mannan endo-1,4-beta-mannosidase activity"/>
    <property type="evidence" value="ECO:0007669"/>
    <property type="project" value="UniProtKB-EC"/>
</dbReference>
<evidence type="ECO:0000313" key="13">
    <source>
        <dbReference type="Proteomes" id="UP000652761"/>
    </source>
</evidence>
<dbReference type="Proteomes" id="UP000652761">
    <property type="component" value="Unassembled WGS sequence"/>
</dbReference>
<evidence type="ECO:0000256" key="7">
    <source>
        <dbReference type="ARBA" id="ARBA00022801"/>
    </source>
</evidence>
<dbReference type="InterPro" id="IPR001547">
    <property type="entry name" value="Glyco_hydro_5"/>
</dbReference>
<dbReference type="GO" id="GO:0005576">
    <property type="term" value="C:extracellular region"/>
    <property type="evidence" value="ECO:0007669"/>
    <property type="project" value="UniProtKB-SubCell"/>
</dbReference>
<evidence type="ECO:0000256" key="9">
    <source>
        <dbReference type="SAM" id="MobiDB-lite"/>
    </source>
</evidence>
<evidence type="ECO:0000259" key="11">
    <source>
        <dbReference type="Pfam" id="PF26410"/>
    </source>
</evidence>
<name>A0A843U397_COLES</name>
<dbReference type="AlphaFoldDB" id="A0A843U397"/>
<accession>A0A843U397</accession>
<dbReference type="EC" id="3.2.1.78" evidence="4"/>
<evidence type="ECO:0000256" key="8">
    <source>
        <dbReference type="ARBA" id="ARBA00023295"/>
    </source>
</evidence>
<proteinExistence type="inferred from homology"/>
<dbReference type="OrthoDB" id="406631at2759"/>
<dbReference type="SUPFAM" id="SSF51445">
    <property type="entry name" value="(Trans)glycosidases"/>
    <property type="match status" value="1"/>
</dbReference>
<feature type="region of interest" description="Disordered" evidence="9">
    <location>
        <begin position="419"/>
        <end position="448"/>
    </location>
</feature>
<evidence type="ECO:0000256" key="4">
    <source>
        <dbReference type="ARBA" id="ARBA00012706"/>
    </source>
</evidence>
<dbReference type="PANTHER" id="PTHR31451">
    <property type="match status" value="1"/>
</dbReference>
<protein>
    <recommendedName>
        <fullName evidence="4">mannan endo-1,4-beta-mannosidase</fullName>
        <ecNumber evidence="4">3.2.1.78</ecNumber>
    </recommendedName>
</protein>
<reference evidence="12" key="1">
    <citation type="submission" date="2017-07" db="EMBL/GenBank/DDBJ databases">
        <title>Taro Niue Genome Assembly and Annotation.</title>
        <authorList>
            <person name="Atibalentja N."/>
            <person name="Keating K."/>
            <person name="Fields C.J."/>
        </authorList>
    </citation>
    <scope>NUCLEOTIDE SEQUENCE</scope>
    <source>
        <strain evidence="12">Niue_2</strain>
        <tissue evidence="12">Leaf</tissue>
    </source>
</reference>
<feature type="compositionally biased region" description="Polar residues" evidence="9">
    <location>
        <begin position="432"/>
        <end position="442"/>
    </location>
</feature>
<evidence type="ECO:0000256" key="2">
    <source>
        <dbReference type="ARBA" id="ARBA00004613"/>
    </source>
</evidence>
<keyword evidence="5" id="KW-0964">Secreted</keyword>
<keyword evidence="13" id="KW-1185">Reference proteome</keyword>
<evidence type="ECO:0000256" key="10">
    <source>
        <dbReference type="SAM" id="SignalP"/>
    </source>
</evidence>
<dbReference type="InterPro" id="IPR045053">
    <property type="entry name" value="MAN-like"/>
</dbReference>
<evidence type="ECO:0000256" key="5">
    <source>
        <dbReference type="ARBA" id="ARBA00022525"/>
    </source>
</evidence>
<comment type="caution">
    <text evidence="12">The sequence shown here is derived from an EMBL/GenBank/DDBJ whole genome shotgun (WGS) entry which is preliminary data.</text>
</comment>
<evidence type="ECO:0000256" key="6">
    <source>
        <dbReference type="ARBA" id="ARBA00022729"/>
    </source>
</evidence>
<dbReference type="FunFam" id="3.20.20.80:FF:000012">
    <property type="entry name" value="Mannan endo-1,4-beta-mannosidase 6"/>
    <property type="match status" value="1"/>
</dbReference>
<gene>
    <name evidence="12" type="ORF">Taro_012164</name>
</gene>
<keyword evidence="7" id="KW-0378">Hydrolase</keyword>
<evidence type="ECO:0000256" key="3">
    <source>
        <dbReference type="ARBA" id="ARBA00005641"/>
    </source>
</evidence>
<dbReference type="EMBL" id="NMUH01000472">
    <property type="protein sequence ID" value="MQL79712.1"/>
    <property type="molecule type" value="Genomic_DNA"/>
</dbReference>
<comment type="subcellular location">
    <subcellularLocation>
        <location evidence="2">Secreted</location>
    </subcellularLocation>
</comment>
<comment type="catalytic activity">
    <reaction evidence="1">
        <text>Random hydrolysis of (1-&gt;4)-beta-D-mannosidic linkages in mannans, galactomannans and glucomannans.</text>
        <dbReference type="EC" id="3.2.1.78"/>
    </reaction>
</comment>
<keyword evidence="8" id="KW-0326">Glycosidase</keyword>
<evidence type="ECO:0000256" key="1">
    <source>
        <dbReference type="ARBA" id="ARBA00001678"/>
    </source>
</evidence>
<feature type="chain" id="PRO_5032860830" description="mannan endo-1,4-beta-mannosidase" evidence="10">
    <location>
        <begin position="27"/>
        <end position="448"/>
    </location>
</feature>
<feature type="signal peptide" evidence="10">
    <location>
        <begin position="1"/>
        <end position="26"/>
    </location>
</feature>
<organism evidence="12 13">
    <name type="scientific">Colocasia esculenta</name>
    <name type="common">Wild taro</name>
    <name type="synonym">Arum esculentum</name>
    <dbReference type="NCBI Taxonomy" id="4460"/>
    <lineage>
        <taxon>Eukaryota</taxon>
        <taxon>Viridiplantae</taxon>
        <taxon>Streptophyta</taxon>
        <taxon>Embryophyta</taxon>
        <taxon>Tracheophyta</taxon>
        <taxon>Spermatophyta</taxon>
        <taxon>Magnoliopsida</taxon>
        <taxon>Liliopsida</taxon>
        <taxon>Araceae</taxon>
        <taxon>Aroideae</taxon>
        <taxon>Colocasieae</taxon>
        <taxon>Colocasia</taxon>
    </lineage>
</organism>
<feature type="domain" description="Glycoside hydrolase family 5" evidence="11">
    <location>
        <begin position="37"/>
        <end position="371"/>
    </location>
</feature>